<feature type="chain" id="PRO_5034962174" description="chitin deacetylase" evidence="15">
    <location>
        <begin position="26"/>
        <end position="446"/>
    </location>
</feature>
<dbReference type="GO" id="GO:0005886">
    <property type="term" value="C:plasma membrane"/>
    <property type="evidence" value="ECO:0007669"/>
    <property type="project" value="UniProtKB-SubCell"/>
</dbReference>
<evidence type="ECO:0000256" key="10">
    <source>
        <dbReference type="ARBA" id="ARBA00023316"/>
    </source>
</evidence>
<evidence type="ECO:0000313" key="17">
    <source>
        <dbReference type="EMBL" id="KAF5370107.1"/>
    </source>
</evidence>
<evidence type="ECO:0000256" key="12">
    <source>
        <dbReference type="ARBA" id="ARBA00024056"/>
    </source>
</evidence>
<organism evidence="17 18">
    <name type="scientific">Tetrapyrgos nigripes</name>
    <dbReference type="NCBI Taxonomy" id="182062"/>
    <lineage>
        <taxon>Eukaryota</taxon>
        <taxon>Fungi</taxon>
        <taxon>Dikarya</taxon>
        <taxon>Basidiomycota</taxon>
        <taxon>Agaricomycotina</taxon>
        <taxon>Agaricomycetes</taxon>
        <taxon>Agaricomycetidae</taxon>
        <taxon>Agaricales</taxon>
        <taxon>Marasmiineae</taxon>
        <taxon>Marasmiaceae</taxon>
        <taxon>Tetrapyrgos</taxon>
    </lineage>
</organism>
<feature type="compositionally biased region" description="Polar residues" evidence="14">
    <location>
        <begin position="399"/>
        <end position="418"/>
    </location>
</feature>
<dbReference type="EC" id="3.5.1.41" evidence="12"/>
<dbReference type="AlphaFoldDB" id="A0A8H5GS36"/>
<keyword evidence="8" id="KW-0170">Cobalt</keyword>
<sequence length="446" mass="48722">MPFHPHPLMMISFVFLPLIFSSVIAHEHQANRRLPSATWHHSRDHSVSDLFRRDANDGTHYPAVGTPEWASKYPPWTPDPSQMPGAWRDRLNVAVAAGKVPNTPIPYSPGDQNPTYPEGHDPMSPEICSATYKCRIDGDIWDGPSGFFGTSFDDGPLPTSGKLYDFLKEKNETATNFMIGSNVLENPDMFLRALTEGHDLAVHTWTHPYMTTQTNEQVVAELGWTMQIIHDSSGGRVPKYWRPPYGDSDTRVTAIAREVFGLTTIIWNQDTEDWSLISGGTTLDVIQNSMTQWLTGPKEPGLVILEHETSDLSVQAFINAYPLIKSNGWTTKSLAQIANDTDTSPYRNAPSTQDGPVLAEDIIVLDDTKPHSSTLSSNNSSTSSPTSATSSANAGPSAHVSTSSQAQSSQYNPPQLSQSNSALSILSTAGWTSAAFALTHLLISSV</sequence>
<comment type="subcellular location">
    <subcellularLocation>
        <location evidence="2">Cell membrane</location>
        <topology evidence="2">Lipid-anchor</topology>
        <topology evidence="2">GPI-anchor</topology>
    </subcellularLocation>
</comment>
<dbReference type="EMBL" id="JAACJM010000012">
    <property type="protein sequence ID" value="KAF5370107.1"/>
    <property type="molecule type" value="Genomic_DNA"/>
</dbReference>
<dbReference type="Proteomes" id="UP000559256">
    <property type="component" value="Unassembled WGS sequence"/>
</dbReference>
<keyword evidence="10" id="KW-0961">Cell wall biogenesis/degradation</keyword>
<evidence type="ECO:0000256" key="1">
    <source>
        <dbReference type="ARBA" id="ARBA00001941"/>
    </source>
</evidence>
<accession>A0A8H5GS36</accession>
<protein>
    <recommendedName>
        <fullName evidence="12">chitin deacetylase</fullName>
        <ecNumber evidence="12">3.5.1.41</ecNumber>
    </recommendedName>
</protein>
<dbReference type="SUPFAM" id="SSF88713">
    <property type="entry name" value="Glycoside hydrolase/deacetylase"/>
    <property type="match status" value="1"/>
</dbReference>
<gene>
    <name evidence="17" type="ORF">D9758_001048</name>
</gene>
<dbReference type="PANTHER" id="PTHR10587:SF135">
    <property type="entry name" value="CHITIN DEACETYLASE 3"/>
    <property type="match status" value="1"/>
</dbReference>
<dbReference type="Pfam" id="PF01522">
    <property type="entry name" value="Polysacc_deac_1"/>
    <property type="match status" value="1"/>
</dbReference>
<dbReference type="InterPro" id="IPR050248">
    <property type="entry name" value="Polysacc_deacetylase_ArnD"/>
</dbReference>
<keyword evidence="15" id="KW-0732">Signal</keyword>
<dbReference type="PROSITE" id="PS51677">
    <property type="entry name" value="NODB"/>
    <property type="match status" value="1"/>
</dbReference>
<evidence type="ECO:0000256" key="5">
    <source>
        <dbReference type="ARBA" id="ARBA00023024"/>
    </source>
</evidence>
<name>A0A8H5GS36_9AGAR</name>
<evidence type="ECO:0000256" key="8">
    <source>
        <dbReference type="ARBA" id="ARBA00023285"/>
    </source>
</evidence>
<keyword evidence="3" id="KW-1003">Cell membrane</keyword>
<dbReference type="InterPro" id="IPR011330">
    <property type="entry name" value="Glyco_hydro/deAcase_b/a-brl"/>
</dbReference>
<evidence type="ECO:0000256" key="15">
    <source>
        <dbReference type="SAM" id="SignalP"/>
    </source>
</evidence>
<dbReference type="GO" id="GO:0009272">
    <property type="term" value="P:fungal-type cell wall biogenesis"/>
    <property type="evidence" value="ECO:0007669"/>
    <property type="project" value="UniProtKB-ARBA"/>
</dbReference>
<evidence type="ECO:0000259" key="16">
    <source>
        <dbReference type="PROSITE" id="PS51677"/>
    </source>
</evidence>
<comment type="caution">
    <text evidence="17">The sequence shown here is derived from an EMBL/GenBank/DDBJ whole genome shotgun (WGS) entry which is preliminary data.</text>
</comment>
<reference evidence="17 18" key="1">
    <citation type="journal article" date="2020" name="ISME J.">
        <title>Uncovering the hidden diversity of litter-decomposition mechanisms in mushroom-forming fungi.</title>
        <authorList>
            <person name="Floudas D."/>
            <person name="Bentzer J."/>
            <person name="Ahren D."/>
            <person name="Johansson T."/>
            <person name="Persson P."/>
            <person name="Tunlid A."/>
        </authorList>
    </citation>
    <scope>NUCLEOTIDE SEQUENCE [LARGE SCALE GENOMIC DNA]</scope>
    <source>
        <strain evidence="17 18">CBS 291.85</strain>
    </source>
</reference>
<evidence type="ECO:0000256" key="3">
    <source>
        <dbReference type="ARBA" id="ARBA00022475"/>
    </source>
</evidence>
<feature type="compositionally biased region" description="Low complexity" evidence="14">
    <location>
        <begin position="372"/>
        <end position="398"/>
    </location>
</feature>
<dbReference type="GO" id="GO:0000272">
    <property type="term" value="P:polysaccharide catabolic process"/>
    <property type="evidence" value="ECO:0007669"/>
    <property type="project" value="UniProtKB-KW"/>
</dbReference>
<keyword evidence="4" id="KW-0325">Glycoprotein</keyword>
<evidence type="ECO:0000313" key="18">
    <source>
        <dbReference type="Proteomes" id="UP000559256"/>
    </source>
</evidence>
<keyword evidence="4" id="KW-0336">GPI-anchor</keyword>
<proteinExistence type="predicted"/>
<keyword evidence="6" id="KW-0472">Membrane</keyword>
<feature type="signal peptide" evidence="15">
    <location>
        <begin position="1"/>
        <end position="25"/>
    </location>
</feature>
<evidence type="ECO:0000256" key="13">
    <source>
        <dbReference type="ARBA" id="ARBA00048494"/>
    </source>
</evidence>
<evidence type="ECO:0000256" key="11">
    <source>
        <dbReference type="ARBA" id="ARBA00023326"/>
    </source>
</evidence>
<evidence type="ECO:0000256" key="6">
    <source>
        <dbReference type="ARBA" id="ARBA00023136"/>
    </source>
</evidence>
<keyword evidence="11" id="KW-0624">Polysaccharide degradation</keyword>
<dbReference type="Gene3D" id="3.20.20.370">
    <property type="entry name" value="Glycoside hydrolase/deacetylase"/>
    <property type="match status" value="1"/>
</dbReference>
<evidence type="ECO:0000256" key="9">
    <source>
        <dbReference type="ARBA" id="ARBA00023288"/>
    </source>
</evidence>
<dbReference type="InterPro" id="IPR002509">
    <property type="entry name" value="NODB_dom"/>
</dbReference>
<evidence type="ECO:0000256" key="2">
    <source>
        <dbReference type="ARBA" id="ARBA00004609"/>
    </source>
</evidence>
<feature type="region of interest" description="Disordered" evidence="14">
    <location>
        <begin position="369"/>
        <end position="418"/>
    </location>
</feature>
<dbReference type="PANTHER" id="PTHR10587">
    <property type="entry name" value="GLYCOSYL TRANSFERASE-RELATED"/>
    <property type="match status" value="1"/>
</dbReference>
<evidence type="ECO:0000256" key="14">
    <source>
        <dbReference type="SAM" id="MobiDB-lite"/>
    </source>
</evidence>
<dbReference type="GO" id="GO:0071555">
    <property type="term" value="P:cell wall organization"/>
    <property type="evidence" value="ECO:0007669"/>
    <property type="project" value="UniProtKB-KW"/>
</dbReference>
<keyword evidence="5" id="KW-0146">Chitin degradation</keyword>
<dbReference type="OrthoDB" id="407355at2759"/>
<dbReference type="GO" id="GO:0004099">
    <property type="term" value="F:chitin deacetylase activity"/>
    <property type="evidence" value="ECO:0007669"/>
    <property type="project" value="UniProtKB-EC"/>
</dbReference>
<evidence type="ECO:0000256" key="4">
    <source>
        <dbReference type="ARBA" id="ARBA00022622"/>
    </source>
</evidence>
<keyword evidence="9" id="KW-0449">Lipoprotein</keyword>
<dbReference type="GO" id="GO:0006032">
    <property type="term" value="P:chitin catabolic process"/>
    <property type="evidence" value="ECO:0007669"/>
    <property type="project" value="UniProtKB-KW"/>
</dbReference>
<keyword evidence="7" id="KW-0119">Carbohydrate metabolism</keyword>
<comment type="catalytic activity">
    <reaction evidence="13">
        <text>[(1-&gt;4)-N-acetyl-beta-D-glucosaminyl](n) + n H2O = chitosan + n acetate</text>
        <dbReference type="Rhea" id="RHEA:10464"/>
        <dbReference type="Rhea" id="RHEA-COMP:9593"/>
        <dbReference type="Rhea" id="RHEA-COMP:9597"/>
        <dbReference type="ChEBI" id="CHEBI:15377"/>
        <dbReference type="ChEBI" id="CHEBI:17029"/>
        <dbReference type="ChEBI" id="CHEBI:30089"/>
        <dbReference type="ChEBI" id="CHEBI:57704"/>
        <dbReference type="EC" id="3.5.1.41"/>
    </reaction>
    <physiologicalReaction direction="left-to-right" evidence="13">
        <dbReference type="Rhea" id="RHEA:10465"/>
    </physiologicalReaction>
</comment>
<dbReference type="GO" id="GO:0098552">
    <property type="term" value="C:side of membrane"/>
    <property type="evidence" value="ECO:0007669"/>
    <property type="project" value="UniProtKB-KW"/>
</dbReference>
<comment type="cofactor">
    <cofactor evidence="1">
        <name>Co(2+)</name>
        <dbReference type="ChEBI" id="CHEBI:48828"/>
    </cofactor>
</comment>
<keyword evidence="18" id="KW-1185">Reference proteome</keyword>
<evidence type="ECO:0000256" key="7">
    <source>
        <dbReference type="ARBA" id="ARBA00023277"/>
    </source>
</evidence>
<feature type="domain" description="NodB homology" evidence="16">
    <location>
        <begin position="146"/>
        <end position="332"/>
    </location>
</feature>